<evidence type="ECO:0000313" key="3">
    <source>
        <dbReference type="Proteomes" id="UP001175271"/>
    </source>
</evidence>
<feature type="chain" id="PRO_5041336262" description="Apple domain-containing protein" evidence="1">
    <location>
        <begin position="20"/>
        <end position="149"/>
    </location>
</feature>
<name>A0AA39LY32_9BILA</name>
<evidence type="ECO:0008006" key="4">
    <source>
        <dbReference type="Google" id="ProtNLM"/>
    </source>
</evidence>
<dbReference type="EMBL" id="JAUCMV010000003">
    <property type="protein sequence ID" value="KAK0413837.1"/>
    <property type="molecule type" value="Genomic_DNA"/>
</dbReference>
<organism evidence="2 3">
    <name type="scientific">Steinernema hermaphroditum</name>
    <dbReference type="NCBI Taxonomy" id="289476"/>
    <lineage>
        <taxon>Eukaryota</taxon>
        <taxon>Metazoa</taxon>
        <taxon>Ecdysozoa</taxon>
        <taxon>Nematoda</taxon>
        <taxon>Chromadorea</taxon>
        <taxon>Rhabditida</taxon>
        <taxon>Tylenchina</taxon>
        <taxon>Panagrolaimomorpha</taxon>
        <taxon>Strongyloidoidea</taxon>
        <taxon>Steinernematidae</taxon>
        <taxon>Steinernema</taxon>
    </lineage>
</organism>
<evidence type="ECO:0000256" key="1">
    <source>
        <dbReference type="SAM" id="SignalP"/>
    </source>
</evidence>
<proteinExistence type="predicted"/>
<keyword evidence="1" id="KW-0732">Signal</keyword>
<dbReference type="AlphaFoldDB" id="A0AA39LY32"/>
<keyword evidence="3" id="KW-1185">Reference proteome</keyword>
<sequence length="149" mass="16247">MSKIQVVLLTVLLTIPVQSSIVGNFFPSDKIVLKYDGTTNFKTGIISVEDCMKECLLEAGCKGGVHTAYDGVCYILDSLSVDKNNGFYAAKATSFVMITEEEKSCDKSFKELVKARSTATETTTSPPSTATTEPICEGFLCIRDFPFWG</sequence>
<protein>
    <recommendedName>
        <fullName evidence="4">Apple domain-containing protein</fullName>
    </recommendedName>
</protein>
<evidence type="ECO:0000313" key="2">
    <source>
        <dbReference type="EMBL" id="KAK0413837.1"/>
    </source>
</evidence>
<dbReference type="Proteomes" id="UP001175271">
    <property type="component" value="Unassembled WGS sequence"/>
</dbReference>
<gene>
    <name evidence="2" type="ORF">QR680_007020</name>
</gene>
<feature type="signal peptide" evidence="1">
    <location>
        <begin position="1"/>
        <end position="19"/>
    </location>
</feature>
<comment type="caution">
    <text evidence="2">The sequence shown here is derived from an EMBL/GenBank/DDBJ whole genome shotgun (WGS) entry which is preliminary data.</text>
</comment>
<accession>A0AA39LY32</accession>
<reference evidence="2" key="1">
    <citation type="submission" date="2023-06" db="EMBL/GenBank/DDBJ databases">
        <title>Genomic analysis of the entomopathogenic nematode Steinernema hermaphroditum.</title>
        <authorList>
            <person name="Schwarz E.M."/>
            <person name="Heppert J.K."/>
            <person name="Baniya A."/>
            <person name="Schwartz H.T."/>
            <person name="Tan C.-H."/>
            <person name="Antoshechkin I."/>
            <person name="Sternberg P.W."/>
            <person name="Goodrich-Blair H."/>
            <person name="Dillman A.R."/>
        </authorList>
    </citation>
    <scope>NUCLEOTIDE SEQUENCE</scope>
    <source>
        <strain evidence="2">PS9179</strain>
        <tissue evidence="2">Whole animal</tissue>
    </source>
</reference>